<dbReference type="Gene3D" id="3.30.2320.30">
    <property type="entry name" value="ATP synthase, E subunit, C-terminal"/>
    <property type="match status" value="1"/>
</dbReference>
<dbReference type="EMBL" id="AWVH01000033">
    <property type="protein sequence ID" value="ERJ92641.1"/>
    <property type="molecule type" value="Genomic_DNA"/>
</dbReference>
<dbReference type="RefSeq" id="WP_021687604.1">
    <property type="nucleotide sequence ID" value="NZ_KI260567.1"/>
</dbReference>
<evidence type="ECO:0008006" key="3">
    <source>
        <dbReference type="Google" id="ProtNLM"/>
    </source>
</evidence>
<proteinExistence type="predicted"/>
<reference evidence="1 2" key="1">
    <citation type="submission" date="2013-08" db="EMBL/GenBank/DDBJ databases">
        <authorList>
            <person name="Weinstock G."/>
            <person name="Sodergren E."/>
            <person name="Wylie T."/>
            <person name="Fulton L."/>
            <person name="Fulton R."/>
            <person name="Fronick C."/>
            <person name="O'Laughlin M."/>
            <person name="Godfrey J."/>
            <person name="Miner T."/>
            <person name="Herter B."/>
            <person name="Appelbaum E."/>
            <person name="Cordes M."/>
            <person name="Lek S."/>
            <person name="Wollam A."/>
            <person name="Pepin K.H."/>
            <person name="Palsikar V.B."/>
            <person name="Mitreva M."/>
            <person name="Wilson R.K."/>
        </authorList>
    </citation>
    <scope>NUCLEOTIDE SEQUENCE [LARGE SCALE GENOMIC DNA]</scope>
    <source>
        <strain evidence="1 2">ATCC 700332</strain>
    </source>
</reference>
<sequence length="216" mass="24314">MEELRSTEILDKEILEDTRKKAERLLACSAAEGENIAADVSRRLDAMRSEKRAFYDGKIAAFRTDKEAALPLEKQRYRVLFEHQAIAKAMRSYFASLSKDDKLNLIEKLLKRHAHSLKGYPVCIWVDGFSETDIKKVAQNVLGADSVRSCNPMSAEIKSALIDEYKNGEDAAQGIIVETEDKSRKCRVTVGELTSELLDNHSYELADTLFGGRLPE</sequence>
<evidence type="ECO:0000313" key="1">
    <source>
        <dbReference type="EMBL" id="ERJ92641.1"/>
    </source>
</evidence>
<dbReference type="InterPro" id="IPR038495">
    <property type="entry name" value="ATPase_E_C"/>
</dbReference>
<comment type="caution">
    <text evidence="1">The sequence shown here is derived from an EMBL/GenBank/DDBJ whole genome shotgun (WGS) entry which is preliminary data.</text>
</comment>
<evidence type="ECO:0000313" key="2">
    <source>
        <dbReference type="Proteomes" id="UP000016649"/>
    </source>
</evidence>
<dbReference type="Proteomes" id="UP000016649">
    <property type="component" value="Unassembled WGS sequence"/>
</dbReference>
<keyword evidence="2" id="KW-1185">Reference proteome</keyword>
<name>A0ABN0NYF5_TRELE</name>
<accession>A0ABN0NYF5</accession>
<protein>
    <recommendedName>
        <fullName evidence="3">ATP synthase, subunit E</fullName>
    </recommendedName>
</protein>
<gene>
    <name evidence="1" type="ORF">HMPREF9193_01399</name>
</gene>
<organism evidence="1 2">
    <name type="scientific">Treponema lecithinolyticum ATCC 700332</name>
    <dbReference type="NCBI Taxonomy" id="1321815"/>
    <lineage>
        <taxon>Bacteria</taxon>
        <taxon>Pseudomonadati</taxon>
        <taxon>Spirochaetota</taxon>
        <taxon>Spirochaetia</taxon>
        <taxon>Spirochaetales</taxon>
        <taxon>Treponemataceae</taxon>
        <taxon>Treponema</taxon>
    </lineage>
</organism>